<keyword evidence="11" id="KW-0946">Virion</keyword>
<sequence length="210" mass="25485">MAYVRRRRRLRRRRRPSRYWFRRRRRLFIRRPRAGSYYVQRLQHTKPLTINFASSTNFYKTILVTFPLNTFIANTFFDFYRILKAKWSIKPATCITNWTYWGYGLSIIDLDDTTVDTNPQSPPWPNNSTRRQFVPWRKHSRYFTPKAKNTPSGAQSVYFPTRNRQWWWNANDTGTDWLGVKACFYNGRGSNSQYDLIETKTVWVQWRQAI</sequence>
<evidence type="ECO:0000256" key="4">
    <source>
        <dbReference type="ARBA" id="ARBA00022431"/>
    </source>
</evidence>
<comment type="subcellular location">
    <subcellularLocation>
        <location evidence="1">Host nucleus</location>
    </subcellularLocation>
    <subcellularLocation>
        <location evidence="2">Virion</location>
    </subcellularLocation>
</comment>
<evidence type="ECO:0000256" key="9">
    <source>
        <dbReference type="ARBA" id="ARBA00022595"/>
    </source>
</evidence>
<evidence type="ECO:0000256" key="5">
    <source>
        <dbReference type="ARBA" id="ARBA00022524"/>
    </source>
</evidence>
<evidence type="ECO:0000256" key="6">
    <source>
        <dbReference type="ARBA" id="ARBA00022561"/>
    </source>
</evidence>
<dbReference type="InterPro" id="IPR038652">
    <property type="entry name" value="Circovirus_capsid_sf"/>
</dbReference>
<dbReference type="GO" id="GO:0075509">
    <property type="term" value="P:endocytosis involved in viral entry into host cell"/>
    <property type="evidence" value="ECO:0007669"/>
    <property type="project" value="UniProtKB-KW"/>
</dbReference>
<evidence type="ECO:0000256" key="8">
    <source>
        <dbReference type="ARBA" id="ARBA00022581"/>
    </source>
</evidence>
<dbReference type="Pfam" id="PF02443">
    <property type="entry name" value="Circo_capsid"/>
    <property type="match status" value="1"/>
</dbReference>
<accession>A0AAT9TYC1</accession>
<keyword evidence="6" id="KW-0167">Capsid protein</keyword>
<evidence type="ECO:0000256" key="11">
    <source>
        <dbReference type="ARBA" id="ARBA00022844"/>
    </source>
</evidence>
<dbReference type="GO" id="GO:0003677">
    <property type="term" value="F:DNA binding"/>
    <property type="evidence" value="ECO:0007669"/>
    <property type="project" value="UniProtKB-KW"/>
</dbReference>
<dbReference type="GO" id="GO:0019069">
    <property type="term" value="P:viral capsid assembly"/>
    <property type="evidence" value="ECO:0007669"/>
    <property type="project" value="InterPro"/>
</dbReference>
<keyword evidence="4" id="KW-1140">T=1 icosahedral capsid protein</keyword>
<keyword evidence="9" id="KW-1162">Viral penetration into host cytoplasm</keyword>
<dbReference type="GO" id="GO:0075732">
    <property type="term" value="P:viral penetration into host nucleus"/>
    <property type="evidence" value="ECO:0007669"/>
    <property type="project" value="UniProtKB-KW"/>
</dbReference>
<evidence type="ECO:0000313" key="16">
    <source>
        <dbReference type="EMBL" id="WFS72381.1"/>
    </source>
</evidence>
<evidence type="ECO:0000256" key="15">
    <source>
        <dbReference type="ARBA" id="ARBA00046863"/>
    </source>
</evidence>
<name>A0AAT9TYC1_9CIRC</name>
<dbReference type="Gene3D" id="2.60.120.950">
    <property type="entry name" value="Circovirus capsid protein"/>
    <property type="match status" value="1"/>
</dbReference>
<evidence type="ECO:0000256" key="14">
    <source>
        <dbReference type="ARBA" id="ARBA00023296"/>
    </source>
</evidence>
<keyword evidence="8" id="KW-0945">Host-virus interaction</keyword>
<dbReference type="EMBL" id="OP860308">
    <property type="protein sequence ID" value="WFS72381.1"/>
    <property type="molecule type" value="Genomic_DNA"/>
</dbReference>
<dbReference type="GO" id="GO:0019062">
    <property type="term" value="P:virion attachment to host cell"/>
    <property type="evidence" value="ECO:0007669"/>
    <property type="project" value="UniProtKB-KW"/>
</dbReference>
<keyword evidence="5" id="KW-1163">Viral penetration into host nucleus</keyword>
<evidence type="ECO:0000256" key="2">
    <source>
        <dbReference type="ARBA" id="ARBA00004328"/>
    </source>
</evidence>
<evidence type="ECO:0000256" key="7">
    <source>
        <dbReference type="ARBA" id="ARBA00022562"/>
    </source>
</evidence>
<dbReference type="GO" id="GO:0043657">
    <property type="term" value="C:host cell"/>
    <property type="evidence" value="ECO:0007669"/>
    <property type="project" value="GOC"/>
</dbReference>
<evidence type="ECO:0000256" key="13">
    <source>
        <dbReference type="ARBA" id="ARBA00023125"/>
    </source>
</evidence>
<evidence type="ECO:0000256" key="1">
    <source>
        <dbReference type="ARBA" id="ARBA00004147"/>
    </source>
</evidence>
<evidence type="ECO:0000256" key="12">
    <source>
        <dbReference type="ARBA" id="ARBA00022890"/>
    </source>
</evidence>
<evidence type="ECO:0000256" key="10">
    <source>
        <dbReference type="ARBA" id="ARBA00022804"/>
    </source>
</evidence>
<evidence type="ECO:0000256" key="3">
    <source>
        <dbReference type="ARBA" id="ARBA00010301"/>
    </source>
</evidence>
<keyword evidence="10" id="KW-1161">Viral attachment to host cell</keyword>
<comment type="similarity">
    <text evidence="3">Belongs to the circoviridae capsid protein family.</text>
</comment>
<dbReference type="GO" id="GO:0042025">
    <property type="term" value="C:host cell nucleus"/>
    <property type="evidence" value="ECO:0007669"/>
    <property type="project" value="UniProtKB-SubCell"/>
</dbReference>
<keyword evidence="12" id="KW-1164">Virus endocytosis by host</keyword>
<keyword evidence="7" id="KW-1048">Host nucleus</keyword>
<reference evidence="16" key="1">
    <citation type="journal article" date="2023" name="Nat. Commun.">
        <title>Virus diversity, wildlife-domestic animal circulation and potential zoonotic viruses of small mammals, pangolins and zoo animals.</title>
        <authorList>
            <person name="Cui X."/>
            <person name="Fan K."/>
            <person name="Liang X."/>
            <person name="Gong W."/>
            <person name="Chen W."/>
            <person name="He B."/>
            <person name="Chen X."/>
            <person name="Wang H."/>
            <person name="Wang X."/>
            <person name="Zhang P."/>
            <person name="Lu X."/>
            <person name="Chen R."/>
            <person name="Lin K."/>
            <person name="Liu J."/>
            <person name="Zhai J."/>
            <person name="Liu D.X."/>
            <person name="Shan F."/>
            <person name="Li Y."/>
            <person name="Chen R.A."/>
            <person name="Meng H."/>
            <person name="Li X."/>
            <person name="Mi S."/>
            <person name="Jiang J."/>
            <person name="Zhou N."/>
            <person name="Chen Z."/>
            <person name="Zou J.-J."/>
            <person name="Ge D."/>
            <person name="Yang Q."/>
            <person name="He K."/>
            <person name="Chen T."/>
            <person name="Wu Y.-J."/>
            <person name="Lu H."/>
            <person name="Irwin D.M."/>
            <person name="Shen X."/>
            <person name="Hu Y."/>
            <person name="Lu X."/>
            <person name="Ding C."/>
            <person name="Guan Y."/>
            <person name="Tu C."/>
            <person name="Shen Y."/>
        </authorList>
    </citation>
    <scope>NUCLEOTIDE SEQUENCE</scope>
    <source>
        <strain evidence="16">SC/C3-28.4/2021</strain>
    </source>
</reference>
<dbReference type="GO" id="GO:0039615">
    <property type="term" value="C:T=1 icosahedral viral capsid"/>
    <property type="evidence" value="ECO:0007669"/>
    <property type="project" value="UniProtKB-KW"/>
</dbReference>
<comment type="subunit">
    <text evidence="15">Homomultimer. Assembles in the nucleus, presumably in an immature form, then migrates to the cytoplasm once assembled as mature virion. Interacts with Rep; this interaction relocates Rep into the nucleus.</text>
</comment>
<dbReference type="InterPro" id="IPR003383">
    <property type="entry name" value="Circovirus_capsid"/>
</dbReference>
<keyword evidence="13" id="KW-0238">DNA-binding</keyword>
<keyword evidence="14" id="KW-1160">Virus entry into host cell</keyword>
<protein>
    <submittedName>
        <fullName evidence="16">Capsid protein</fullName>
    </submittedName>
</protein>
<organism evidence="16">
    <name type="scientific">Eothenomys eva circovirus</name>
    <dbReference type="NCBI Taxonomy" id="3040108"/>
    <lineage>
        <taxon>Viruses</taxon>
        <taxon>Monodnaviria</taxon>
        <taxon>Shotokuvirae</taxon>
        <taxon>Cressdnaviricota</taxon>
        <taxon>Arfiviricetes</taxon>
        <taxon>Cirlivirales</taxon>
        <taxon>Circoviridae</taxon>
    </lineage>
</organism>
<proteinExistence type="inferred from homology"/>